<evidence type="ECO:0008006" key="3">
    <source>
        <dbReference type="Google" id="ProtNLM"/>
    </source>
</evidence>
<dbReference type="InterPro" id="IPR012349">
    <property type="entry name" value="Split_barrel_FMN-bd"/>
</dbReference>
<proteinExistence type="predicted"/>
<dbReference type="AlphaFoldDB" id="A0A1I5T9D6"/>
<keyword evidence="2" id="KW-1185">Reference proteome</keyword>
<evidence type="ECO:0000313" key="2">
    <source>
        <dbReference type="Proteomes" id="UP000182624"/>
    </source>
</evidence>
<sequence>MSSFENLRIVDNFYQTSLFFPMPTVLISTLCEDGSTNLGPYSLIQPYYVAGKDYYAMLLNCRNSSNTAQNILRTGKCAINFIDDNPKNFHEAVKLSWPGDKPSEKMPKCNFKLEKSLIQEENPKEVRPMVMTDAIEVIECTWMRDLDGASNDAPGQLEGYEGPYHDFNGITSKFGAHFILRIDKILMKKRYRDAIINGVTARDFPPLPVDYGYRDSKNFWFHRKRRMRAELLQVREASLASVRYAAERADDKVKFTDDALKCLLGVPRVFLPAALKGCVEWARENNVELVTEEHMKIINDKRAQEKKKK</sequence>
<dbReference type="OrthoDB" id="9794638at2"/>
<dbReference type="Proteomes" id="UP000182624">
    <property type="component" value="Unassembled WGS sequence"/>
</dbReference>
<dbReference type="SUPFAM" id="SSF50475">
    <property type="entry name" value="FMN-binding split barrel"/>
    <property type="match status" value="1"/>
</dbReference>
<dbReference type="RefSeq" id="WP_074886251.1">
    <property type="nucleotide sequence ID" value="NZ_FOXO01000008.1"/>
</dbReference>
<protein>
    <recommendedName>
        <fullName evidence="3">Flavin reductase like domain-containing protein</fullName>
    </recommendedName>
</protein>
<name>A0A1I5T9D6_9FIRM</name>
<evidence type="ECO:0000313" key="1">
    <source>
        <dbReference type="EMBL" id="SFP79267.1"/>
    </source>
</evidence>
<gene>
    <name evidence="1" type="ORF">SAMN04487928_10863</name>
</gene>
<dbReference type="EMBL" id="FOXO01000008">
    <property type="protein sequence ID" value="SFP79267.1"/>
    <property type="molecule type" value="Genomic_DNA"/>
</dbReference>
<reference evidence="2" key="1">
    <citation type="submission" date="2016-10" db="EMBL/GenBank/DDBJ databases">
        <authorList>
            <person name="Varghese N."/>
            <person name="Submissions S."/>
        </authorList>
    </citation>
    <scope>NUCLEOTIDE SEQUENCE [LARGE SCALE GENOMIC DNA]</scope>
    <source>
        <strain evidence="2">P18</strain>
    </source>
</reference>
<dbReference type="Gene3D" id="2.30.110.10">
    <property type="entry name" value="Electron Transport, Fmn-binding Protein, Chain A"/>
    <property type="match status" value="1"/>
</dbReference>
<accession>A0A1I5T9D6</accession>
<organism evidence="1 2">
    <name type="scientific">Butyrivibrio proteoclasticus</name>
    <dbReference type="NCBI Taxonomy" id="43305"/>
    <lineage>
        <taxon>Bacteria</taxon>
        <taxon>Bacillati</taxon>
        <taxon>Bacillota</taxon>
        <taxon>Clostridia</taxon>
        <taxon>Lachnospirales</taxon>
        <taxon>Lachnospiraceae</taxon>
        <taxon>Butyrivibrio</taxon>
    </lineage>
</organism>